<protein>
    <submittedName>
        <fullName evidence="2">Uncharacterized protein</fullName>
    </submittedName>
</protein>
<feature type="region of interest" description="Disordered" evidence="1">
    <location>
        <begin position="855"/>
        <end position="888"/>
    </location>
</feature>
<reference evidence="2 3" key="1">
    <citation type="submission" date="2014-02" db="EMBL/GenBank/DDBJ databases">
        <authorList>
            <person name="Sibley D."/>
            <person name="Venepally P."/>
            <person name="Karamycheva S."/>
            <person name="Hadjithomas M."/>
            <person name="Khan A."/>
            <person name="Brunk B."/>
            <person name="Roos D."/>
            <person name="Caler E."/>
            <person name="Lorenzi H."/>
        </authorList>
    </citation>
    <scope>NUCLEOTIDE SEQUENCE [LARGE SCALE GENOMIC DNA]</scope>
    <source>
        <strain evidence="2 3">GAB2-2007-GAL-DOM2</strain>
    </source>
</reference>
<proteinExistence type="predicted"/>
<dbReference type="Proteomes" id="UP000028837">
    <property type="component" value="Unassembled WGS sequence"/>
</dbReference>
<name>A0A086KPM7_TOXGO</name>
<accession>A0A086KPM7</accession>
<comment type="caution">
    <text evidence="2">The sequence shown here is derived from an EMBL/GenBank/DDBJ whole genome shotgun (WGS) entry which is preliminary data.</text>
</comment>
<sequence length="937" mass="100101">MAVCRQGKANLCVVPTWRGWEGELVTAAAMHRHSAARRCSRSPACCAPTTHFTSSLGWNEPSSAFLFPSSVSLRKSRRTPVADLPHPAARSGSSCERSLRTDSPQKSISRGGTKRLFARFNSGFGSVASLVCATVACLSVLSVPATAAETSEQSDRRCAAFSHLTIPFFFLDKEVTYDLSPLVTGAPPTGWVCKATHADATRGSSQVFASIVATIFGGGLESARSRDKDLTRRADPHYELADGSAVFYAFNPCRVLSQDCTQRHEELRPSPRSRRGRLFKFKGPVTEGNCLENLLPDPLPVTPWRAELRKLQDQEWLHTFDKPASGHSSVPTPEGTVKDPEDARWDPIDVLDPQAGLQANFRFYEPACPAQVVRVNVRIECNLDQRPDMSDADAPFSLCQQLDLCHFEMRMAAKAGCPSGSTNMSRPLPFLFDFDKRANAVPTGDTGTASTVPAKPAQSPEATTLGEKTGVYGQKREAASASSASPEGETRQTKAVPAISVAATQDVLDAARTLNNEFLLQEMRSLASAGFLDASLKQKLAAAPRQELAPAKTPDRQTSVPGHTTSRMTFFSSSSSFASLASSVPQRLRSLLARPVIGGSSGGQNDRPAPFPLLLRVSLCAVIIFVAYWGIRDWITREFAVRGTLENGVPRKSEPSNAGGSLPSLPTEPSPSRVFWAAEKHLPECTGSAEVSAHSAPFGLHTGFCQFVASGIGVARGGYGSCRESDTVPSFSGTPPASQASLPSFAGVPAGTETHSPALSNSVGKGAGGARVAACVVEFTELEMEETRRKEQHKPLVVPLSPSRTLHPGGETGGAETPFSCAADPASHSWEEDWYQQSDARPRSFAAPSVVTLSVENEGSGRTTTAGLSSDSHPDTRLGSSAVPGPSSFFVEEEDAFTEQTSPWSEQILDPSEGDLHAVELGATGRWAERGDSANPL</sequence>
<gene>
    <name evidence="2" type="ORF">TGDOM2_249340</name>
</gene>
<feature type="region of interest" description="Disordered" evidence="1">
    <location>
        <begin position="78"/>
        <end position="110"/>
    </location>
</feature>
<feature type="region of interest" description="Disordered" evidence="1">
    <location>
        <begin position="442"/>
        <end position="493"/>
    </location>
</feature>
<evidence type="ECO:0000313" key="3">
    <source>
        <dbReference type="Proteomes" id="UP000028837"/>
    </source>
</evidence>
<feature type="region of interest" description="Disordered" evidence="1">
    <location>
        <begin position="647"/>
        <end position="670"/>
    </location>
</feature>
<feature type="compositionally biased region" description="Polar residues" evidence="1">
    <location>
        <begin position="91"/>
        <end position="110"/>
    </location>
</feature>
<dbReference type="AlphaFoldDB" id="A0A086KPM7"/>
<feature type="region of interest" description="Disordered" evidence="1">
    <location>
        <begin position="786"/>
        <end position="825"/>
    </location>
</feature>
<evidence type="ECO:0000313" key="2">
    <source>
        <dbReference type="EMBL" id="KFG46345.1"/>
    </source>
</evidence>
<dbReference type="OrthoDB" id="330877at2759"/>
<organism evidence="2 3">
    <name type="scientific">Toxoplasma gondii GAB2-2007-GAL-DOM2</name>
    <dbReference type="NCBI Taxonomy" id="1130820"/>
    <lineage>
        <taxon>Eukaryota</taxon>
        <taxon>Sar</taxon>
        <taxon>Alveolata</taxon>
        <taxon>Apicomplexa</taxon>
        <taxon>Conoidasida</taxon>
        <taxon>Coccidia</taxon>
        <taxon>Eucoccidiorida</taxon>
        <taxon>Eimeriorina</taxon>
        <taxon>Sarcocystidae</taxon>
        <taxon>Toxoplasma</taxon>
    </lineage>
</organism>
<dbReference type="EMBL" id="AHZU02000283">
    <property type="protein sequence ID" value="KFG46345.1"/>
    <property type="molecule type" value="Genomic_DNA"/>
</dbReference>
<dbReference type="VEuPathDB" id="ToxoDB:TGDOM2_249340"/>
<feature type="compositionally biased region" description="Low complexity" evidence="1">
    <location>
        <begin position="661"/>
        <end position="670"/>
    </location>
</feature>
<feature type="compositionally biased region" description="Polar residues" evidence="1">
    <location>
        <begin position="855"/>
        <end position="871"/>
    </location>
</feature>
<evidence type="ECO:0000256" key="1">
    <source>
        <dbReference type="SAM" id="MobiDB-lite"/>
    </source>
</evidence>